<name>A0ABT5VCF5_9BACI</name>
<dbReference type="Pfam" id="PF01551">
    <property type="entry name" value="Peptidase_M23"/>
    <property type="match status" value="1"/>
</dbReference>
<dbReference type="Gene3D" id="2.70.70.10">
    <property type="entry name" value="Glucose Permease (Domain IIA)"/>
    <property type="match status" value="1"/>
</dbReference>
<organism evidence="2 3">
    <name type="scientific">Alkalihalobacterium chitinilyticum</name>
    <dbReference type="NCBI Taxonomy" id="2980103"/>
    <lineage>
        <taxon>Bacteria</taxon>
        <taxon>Bacillati</taxon>
        <taxon>Bacillota</taxon>
        <taxon>Bacilli</taxon>
        <taxon>Bacillales</taxon>
        <taxon>Bacillaceae</taxon>
        <taxon>Alkalihalobacterium</taxon>
    </lineage>
</organism>
<protein>
    <submittedName>
        <fullName evidence="2">M23 family metallopeptidase</fullName>
    </submittedName>
</protein>
<evidence type="ECO:0000313" key="2">
    <source>
        <dbReference type="EMBL" id="MDE5413133.1"/>
    </source>
</evidence>
<comment type="caution">
    <text evidence="2">The sequence shown here is derived from an EMBL/GenBank/DDBJ whole genome shotgun (WGS) entry which is preliminary data.</text>
</comment>
<dbReference type="PROSITE" id="PS51257">
    <property type="entry name" value="PROKAR_LIPOPROTEIN"/>
    <property type="match status" value="1"/>
</dbReference>
<proteinExistence type="predicted"/>
<dbReference type="EMBL" id="JAOTPO010000003">
    <property type="protein sequence ID" value="MDE5413133.1"/>
    <property type="molecule type" value="Genomic_DNA"/>
</dbReference>
<reference evidence="2" key="1">
    <citation type="submission" date="2024-05" db="EMBL/GenBank/DDBJ databases">
        <title>Alkalihalobacillus sp. strain MEB203 novel alkaliphilic bacterium from Lonar Lake, India.</title>
        <authorList>
            <person name="Joshi A."/>
            <person name="Thite S."/>
            <person name="Mengade P."/>
        </authorList>
    </citation>
    <scope>NUCLEOTIDE SEQUENCE</scope>
    <source>
        <strain evidence="2">MEB 203</strain>
    </source>
</reference>
<dbReference type="PANTHER" id="PTHR21666:SF270">
    <property type="entry name" value="MUREIN HYDROLASE ACTIVATOR ENVC"/>
    <property type="match status" value="1"/>
</dbReference>
<evidence type="ECO:0000259" key="1">
    <source>
        <dbReference type="Pfam" id="PF01551"/>
    </source>
</evidence>
<dbReference type="Proteomes" id="UP001148125">
    <property type="component" value="Unassembled WGS sequence"/>
</dbReference>
<sequence>MMMYKRKLINLVVLSVLVLTGCQSEDKEFQQLAEKKTIEHPANLVQLPIEITPTEAKFSVDNLVAEMNGFYEYDPIHRTLRLTIDDDHFYLIDGVPVLERNGEYLAENDIYLIIEDDQVYLPSSFLELGLGMNTTYTKDAISFEWYGPVEKAGGPPEDFNFETWNAEQMIDYLSFLKKPIKEAQVSTIPSHLPGAKRPYRNGYHEGLDWYDFASGGDINFDTPIYGMAKGIVVRADHNYEEYASPEVRNTDLKFTSSLGETPEYIFDRLRGRQVWVQYPNGVMSRFAHLSDIPEDIRVGQEIDENTIIGYVGNSGTSGAVDQDETELHLHQDLLIYGELFWKPLDQDEVLNVLKSIFKE</sequence>
<evidence type="ECO:0000313" key="3">
    <source>
        <dbReference type="Proteomes" id="UP001148125"/>
    </source>
</evidence>
<dbReference type="SUPFAM" id="SSF51261">
    <property type="entry name" value="Duplicated hybrid motif"/>
    <property type="match status" value="1"/>
</dbReference>
<dbReference type="InterPro" id="IPR050570">
    <property type="entry name" value="Cell_wall_metabolism_enzyme"/>
</dbReference>
<dbReference type="InterPro" id="IPR011055">
    <property type="entry name" value="Dup_hybrid_motif"/>
</dbReference>
<gene>
    <name evidence="2" type="ORF">N7Z68_07020</name>
</gene>
<dbReference type="RefSeq" id="WP_275117748.1">
    <property type="nucleotide sequence ID" value="NZ_JAOTPO010000003.1"/>
</dbReference>
<dbReference type="InterPro" id="IPR016047">
    <property type="entry name" value="M23ase_b-sheet_dom"/>
</dbReference>
<dbReference type="PANTHER" id="PTHR21666">
    <property type="entry name" value="PEPTIDASE-RELATED"/>
    <property type="match status" value="1"/>
</dbReference>
<accession>A0ABT5VCF5</accession>
<feature type="domain" description="M23ase beta-sheet core" evidence="1">
    <location>
        <begin position="269"/>
        <end position="330"/>
    </location>
</feature>
<dbReference type="CDD" id="cd12797">
    <property type="entry name" value="M23_peptidase"/>
    <property type="match status" value="1"/>
</dbReference>
<keyword evidence="3" id="KW-1185">Reference proteome</keyword>